<keyword evidence="7" id="KW-0472">Membrane</keyword>
<evidence type="ECO:0000256" key="3">
    <source>
        <dbReference type="ARBA" id="ARBA00022723"/>
    </source>
</evidence>
<dbReference type="GO" id="GO:0031849">
    <property type="term" value="F:olfactory receptor binding"/>
    <property type="evidence" value="ECO:0007669"/>
    <property type="project" value="TreeGrafter"/>
</dbReference>
<accession>V9L689</accession>
<dbReference type="GO" id="GO:0006612">
    <property type="term" value="P:protein targeting to membrane"/>
    <property type="evidence" value="ECO:0007669"/>
    <property type="project" value="TreeGrafter"/>
</dbReference>
<dbReference type="Pfam" id="PF13695">
    <property type="entry name" value="Zn_ribbon_3CxxC"/>
    <property type="match status" value="1"/>
</dbReference>
<reference evidence="11" key="2">
    <citation type="journal article" date="2007" name="PLoS Biol.">
        <title>Survey sequencing and comparative analysis of the elephant shark (Callorhinchus milii) genome.</title>
        <authorList>
            <person name="Venkatesh B."/>
            <person name="Kirkness E.F."/>
            <person name="Loh Y.H."/>
            <person name="Halpern A.L."/>
            <person name="Lee A.P."/>
            <person name="Johnson J."/>
            <person name="Dandona N."/>
            <person name="Viswanathan L.D."/>
            <person name="Tay A."/>
            <person name="Venter J.C."/>
            <person name="Strausberg R.L."/>
            <person name="Brenner S."/>
        </authorList>
    </citation>
    <scope>NUCLEOTIDE SEQUENCE [LARGE SCALE GENOMIC DNA]</scope>
</reference>
<dbReference type="PANTHER" id="PTHR14402:SF8">
    <property type="entry name" value="RECEPTOR-TRANSPORTING PROTEIN 4"/>
    <property type="match status" value="1"/>
</dbReference>
<evidence type="ECO:0000256" key="7">
    <source>
        <dbReference type="ARBA" id="ARBA00023136"/>
    </source>
</evidence>
<dbReference type="GO" id="GO:0008270">
    <property type="term" value="F:zinc ion binding"/>
    <property type="evidence" value="ECO:0007669"/>
    <property type="project" value="UniProtKB-KW"/>
</dbReference>
<evidence type="ECO:0000256" key="6">
    <source>
        <dbReference type="ARBA" id="ARBA00022989"/>
    </source>
</evidence>
<sequence>MLNTDWTRLFNDKVLDLPVHDKWTIEEDNELIADGAPSGWSCYITSAFGRFRCSICSKSWASAKVSILFHMQRSGYTGRVKVRFFKQRCRKDHTGAEYEEPTFETDNISPVLDRLMIRIRKKCYNENIKLDKHVSHTDMNGPHESKHCQGCLMGICSQGM</sequence>
<keyword evidence="2" id="KW-0812">Transmembrane</keyword>
<dbReference type="EMBL" id="JW874717">
    <property type="protein sequence ID" value="AFP07234.1"/>
    <property type="molecule type" value="mRNA"/>
</dbReference>
<dbReference type="SMART" id="SM01328">
    <property type="entry name" value="zf-3CxxC"/>
    <property type="match status" value="1"/>
</dbReference>
<keyword evidence="3" id="KW-0479">Metal-binding</keyword>
<evidence type="ECO:0000256" key="4">
    <source>
        <dbReference type="ARBA" id="ARBA00022771"/>
    </source>
</evidence>
<feature type="domain" description="3CxxC-type" evidence="8">
    <location>
        <begin position="46"/>
        <end position="154"/>
    </location>
</feature>
<organism evidence="9">
    <name type="scientific">Callorhinchus milii</name>
    <name type="common">Ghost shark</name>
    <dbReference type="NCBI Taxonomy" id="7868"/>
    <lineage>
        <taxon>Eukaryota</taxon>
        <taxon>Metazoa</taxon>
        <taxon>Chordata</taxon>
        <taxon>Craniata</taxon>
        <taxon>Vertebrata</taxon>
        <taxon>Chondrichthyes</taxon>
        <taxon>Holocephali</taxon>
        <taxon>Chimaeriformes</taxon>
        <taxon>Callorhinchidae</taxon>
        <taxon>Callorhinchus</taxon>
    </lineage>
</organism>
<dbReference type="AlphaFoldDB" id="V9L689"/>
<dbReference type="Ensembl" id="ENSCMIT00000020378.1">
    <property type="protein sequence ID" value="ENSCMIP00000020006.1"/>
    <property type="gene ID" value="ENSCMIG00000009271.1"/>
</dbReference>
<dbReference type="GO" id="GO:0051205">
    <property type="term" value="P:protein insertion into membrane"/>
    <property type="evidence" value="ECO:0007669"/>
    <property type="project" value="TreeGrafter"/>
</dbReference>
<evidence type="ECO:0000259" key="8">
    <source>
        <dbReference type="SMART" id="SM01328"/>
    </source>
</evidence>
<evidence type="ECO:0000313" key="11">
    <source>
        <dbReference type="Proteomes" id="UP000314986"/>
    </source>
</evidence>
<dbReference type="OMA" id="DSWELIM"/>
<keyword evidence="11" id="KW-1185">Reference proteome</keyword>
<evidence type="ECO:0000313" key="9">
    <source>
        <dbReference type="EMBL" id="AFP07234.1"/>
    </source>
</evidence>
<dbReference type="InterPro" id="IPR027377">
    <property type="entry name" value="ZAR1/RTP1-5-like_Znf-3CxxC"/>
</dbReference>
<keyword evidence="5" id="KW-0862">Zinc</keyword>
<keyword evidence="4" id="KW-0863">Zinc-finger</keyword>
<dbReference type="OrthoDB" id="8121437at2759"/>
<dbReference type="RefSeq" id="XP_007897942.1">
    <property type="nucleotide sequence ID" value="XM_007899751.2"/>
</dbReference>
<reference evidence="10" key="4">
    <citation type="submission" date="2025-05" db="UniProtKB">
        <authorList>
            <consortium name="Ensembl"/>
        </authorList>
    </citation>
    <scope>IDENTIFICATION</scope>
</reference>
<name>V9L689_CALMI</name>
<comment type="subcellular location">
    <subcellularLocation>
        <location evidence="1">Membrane</location>
        <topology evidence="1">Single-pass membrane protein</topology>
    </subcellularLocation>
</comment>
<dbReference type="InterPro" id="IPR026096">
    <property type="entry name" value="R-trans_p"/>
</dbReference>
<evidence type="ECO:0000256" key="1">
    <source>
        <dbReference type="ARBA" id="ARBA00004167"/>
    </source>
</evidence>
<keyword evidence="9" id="KW-0675">Receptor</keyword>
<dbReference type="KEGG" id="cmk:103182662"/>
<dbReference type="STRING" id="7868.ENSCMIP00000020006"/>
<keyword evidence="6" id="KW-1133">Transmembrane helix</keyword>
<evidence type="ECO:0000313" key="10">
    <source>
        <dbReference type="Ensembl" id="ENSCMIP00000020006.1"/>
    </source>
</evidence>
<dbReference type="Proteomes" id="UP000314986">
    <property type="component" value="Unassembled WGS sequence"/>
</dbReference>
<reference evidence="11" key="1">
    <citation type="journal article" date="2006" name="Science">
        <title>Ancient noncoding elements conserved in the human genome.</title>
        <authorList>
            <person name="Venkatesh B."/>
            <person name="Kirkness E.F."/>
            <person name="Loh Y.H."/>
            <person name="Halpern A.L."/>
            <person name="Lee A.P."/>
            <person name="Johnson J."/>
            <person name="Dandona N."/>
            <person name="Viswanathan L.D."/>
            <person name="Tay A."/>
            <person name="Venter J.C."/>
            <person name="Strausberg R.L."/>
            <person name="Brenner S."/>
        </authorList>
    </citation>
    <scope>NUCLEOTIDE SEQUENCE [LARGE SCALE GENOMIC DNA]</scope>
</reference>
<evidence type="ECO:0000256" key="2">
    <source>
        <dbReference type="ARBA" id="ARBA00022692"/>
    </source>
</evidence>
<dbReference type="PANTHER" id="PTHR14402">
    <property type="entry name" value="RECEPTOR TRANSPORTING PROTEIN"/>
    <property type="match status" value="1"/>
</dbReference>
<dbReference type="GeneID" id="103182662"/>
<dbReference type="GO" id="GO:0016020">
    <property type="term" value="C:membrane"/>
    <property type="evidence" value="ECO:0007669"/>
    <property type="project" value="UniProtKB-SubCell"/>
</dbReference>
<proteinExistence type="evidence at transcript level"/>
<gene>
    <name evidence="10" type="primary">LOC103182662</name>
</gene>
<protein>
    <submittedName>
        <fullName evidence="9">Receptor-transporting protein 3-like protein</fullName>
    </submittedName>
</protein>
<evidence type="ECO:0000256" key="5">
    <source>
        <dbReference type="ARBA" id="ARBA00022833"/>
    </source>
</evidence>
<reference evidence="9 11" key="3">
    <citation type="journal article" date="2014" name="Nature">
        <title>Elephant shark genome provides unique insights into gnathostome evolution.</title>
        <authorList>
            <consortium name="International Elephant Shark Genome Sequencing Consortium"/>
            <person name="Venkatesh B."/>
            <person name="Lee A.P."/>
            <person name="Ravi V."/>
            <person name="Maurya A.K."/>
            <person name="Lian M.M."/>
            <person name="Swann J.B."/>
            <person name="Ohta Y."/>
            <person name="Flajnik M.F."/>
            <person name="Sutoh Y."/>
            <person name="Kasahara M."/>
            <person name="Hoon S."/>
            <person name="Gangu V."/>
            <person name="Roy S.W."/>
            <person name="Irimia M."/>
            <person name="Korzh V."/>
            <person name="Kondrychyn I."/>
            <person name="Lim Z.W."/>
            <person name="Tay B.H."/>
            <person name="Tohari S."/>
            <person name="Kong K.W."/>
            <person name="Ho S."/>
            <person name="Lorente-Galdos B."/>
            <person name="Quilez J."/>
            <person name="Marques-Bonet T."/>
            <person name="Raney B.J."/>
            <person name="Ingham P.W."/>
            <person name="Tay A."/>
            <person name="Hillier L.W."/>
            <person name="Minx P."/>
            <person name="Boehm T."/>
            <person name="Wilson R.K."/>
            <person name="Brenner S."/>
            <person name="Warren W.C."/>
        </authorList>
    </citation>
    <scope>NUCLEOTIDE SEQUENCE</scope>
    <source>
        <tissue evidence="9">Spleen</tissue>
    </source>
</reference>
<dbReference type="GeneTree" id="ENSGT00940000164175"/>